<reference evidence="1 2" key="1">
    <citation type="submission" date="2022-06" db="EMBL/GenBank/DDBJ databases">
        <title>Isolation of gut microbiota from human fecal samples.</title>
        <authorList>
            <person name="Pamer E.G."/>
            <person name="Barat B."/>
            <person name="Waligurski E."/>
            <person name="Medina S."/>
            <person name="Paddock L."/>
            <person name="Mostad J."/>
        </authorList>
    </citation>
    <scope>NUCLEOTIDE SEQUENCE [LARGE SCALE GENOMIC DNA]</scope>
    <source>
        <strain evidence="1 2">SL.3.17</strain>
    </source>
</reference>
<gene>
    <name evidence="1" type="ORF">NE619_13105</name>
</gene>
<accession>A0ABT1RR36</accession>
<dbReference type="EMBL" id="JANFXK010000015">
    <property type="protein sequence ID" value="MCQ4637665.1"/>
    <property type="molecule type" value="Genomic_DNA"/>
</dbReference>
<evidence type="ECO:0000313" key="2">
    <source>
        <dbReference type="Proteomes" id="UP001524502"/>
    </source>
</evidence>
<sequence>MTFPFTQEFEAAELENENLDEIEETPKEWGLDFKSGQLTGRVVEGVEAVKVWAWLALRTQRYRYMIYSWDYGSEYEDLIGTTHTNEYLDTELKRMTEECLSTNKYIIGIENFAFEKQEECLKIRFKLLTVFGEEEMELYV</sequence>
<organism evidence="1 2">
    <name type="scientific">Anaerovorax odorimutans</name>
    <dbReference type="NCBI Taxonomy" id="109327"/>
    <lineage>
        <taxon>Bacteria</taxon>
        <taxon>Bacillati</taxon>
        <taxon>Bacillota</taxon>
        <taxon>Clostridia</taxon>
        <taxon>Peptostreptococcales</taxon>
        <taxon>Anaerovoracaceae</taxon>
        <taxon>Anaerovorax</taxon>
    </lineage>
</organism>
<dbReference type="Proteomes" id="UP001524502">
    <property type="component" value="Unassembled WGS sequence"/>
</dbReference>
<dbReference type="RefSeq" id="WP_256132846.1">
    <property type="nucleotide sequence ID" value="NZ_JANFXK010000015.1"/>
</dbReference>
<proteinExistence type="predicted"/>
<protein>
    <submittedName>
        <fullName evidence="1">DUF2634 domain-containing protein</fullName>
    </submittedName>
</protein>
<dbReference type="Pfam" id="PF10934">
    <property type="entry name" value="Sheath_initiator"/>
    <property type="match status" value="1"/>
</dbReference>
<evidence type="ECO:0000313" key="1">
    <source>
        <dbReference type="EMBL" id="MCQ4637665.1"/>
    </source>
</evidence>
<name>A0ABT1RR36_9FIRM</name>
<comment type="caution">
    <text evidence="1">The sequence shown here is derived from an EMBL/GenBank/DDBJ whole genome shotgun (WGS) entry which is preliminary data.</text>
</comment>
<keyword evidence="2" id="KW-1185">Reference proteome</keyword>
<dbReference type="InterPro" id="IPR020288">
    <property type="entry name" value="Sheath_initiator"/>
</dbReference>